<evidence type="ECO:0000313" key="1">
    <source>
        <dbReference type="EMBL" id="QCP35514.1"/>
    </source>
</evidence>
<sequence>MGKKKRAAGCVLFAVFIIMGIRYFSGHPDMVSTAVQNYYLKAVNELVPSYHSGGQPIYGSVLNKIITTYRNDIVPSICFSENYSQVKSSDLVTNQFYDLEGNEQSGVHVEEVPVKKTVFNSKKWNNPNYLRKYIYQVDSTTMVTNSEINGKVLLNKDLSLKKSKEPQILIFHTHGSEAYKDSRKGEKSDTVIGAGDVLTKLLEEQYGIKVIHDRGIYDVKNGKEDRSKAYYYAAAAVEKYLKKYPSIQVVIDLHRDGVKESTKLVTKQNGVEMAQFMFFNGISRTAKNGDIKYLKNPNKKTNLAFSLQLQAEAMKKYPGLTRKIYIKGYRYNLHYRGRSLLIELGAQNNTVKQAKNAMKPLAEILNDVLFP</sequence>
<dbReference type="Pfam" id="PF07454">
    <property type="entry name" value="SpoIIP"/>
    <property type="match status" value="1"/>
</dbReference>
<organism evidence="1 2">
    <name type="scientific">Anaerostipes rhamnosivorans</name>
    <dbReference type="NCBI Taxonomy" id="1229621"/>
    <lineage>
        <taxon>Bacteria</taxon>
        <taxon>Bacillati</taxon>
        <taxon>Bacillota</taxon>
        <taxon>Clostridia</taxon>
        <taxon>Lachnospirales</taxon>
        <taxon>Lachnospiraceae</taxon>
        <taxon>Anaerostipes</taxon>
    </lineage>
</organism>
<dbReference type="OrthoDB" id="1633470at2"/>
<dbReference type="Proteomes" id="UP000298653">
    <property type="component" value="Chromosome"/>
</dbReference>
<gene>
    <name evidence="1" type="ORF">AR1Y2_2060</name>
</gene>
<dbReference type="NCBIfam" id="TIGR02867">
    <property type="entry name" value="spore_II_P"/>
    <property type="match status" value="1"/>
</dbReference>
<dbReference type="InterPro" id="IPR010897">
    <property type="entry name" value="Spore_II_P"/>
</dbReference>
<keyword evidence="2" id="KW-1185">Reference proteome</keyword>
<protein>
    <submittedName>
        <fullName evidence="1">Stage II sporulation protein P</fullName>
    </submittedName>
</protein>
<name>A0A4P8IHZ6_9FIRM</name>
<dbReference type="RefSeq" id="WP_137328867.1">
    <property type="nucleotide sequence ID" value="NZ_CP040058.1"/>
</dbReference>
<reference evidence="1 2" key="1">
    <citation type="submission" date="2019-05" db="EMBL/GenBank/DDBJ databases">
        <title>Complete genome sequencing of Anaerostipes rhamnosivorans.</title>
        <authorList>
            <person name="Bui T.P.N."/>
            <person name="de Vos W.M."/>
        </authorList>
    </citation>
    <scope>NUCLEOTIDE SEQUENCE [LARGE SCALE GENOMIC DNA]</scope>
    <source>
        <strain evidence="1 2">1y2</strain>
    </source>
</reference>
<proteinExistence type="predicted"/>
<dbReference type="KEGG" id="arf:AR1Y2_2060"/>
<accession>A0A4P8IHZ6</accession>
<evidence type="ECO:0000313" key="2">
    <source>
        <dbReference type="Proteomes" id="UP000298653"/>
    </source>
</evidence>
<dbReference type="EMBL" id="CP040058">
    <property type="protein sequence ID" value="QCP35514.1"/>
    <property type="molecule type" value="Genomic_DNA"/>
</dbReference>
<dbReference type="AlphaFoldDB" id="A0A4P8IHZ6"/>